<keyword evidence="12" id="KW-1185">Reference proteome</keyword>
<dbReference type="Gene3D" id="3.60.10.10">
    <property type="entry name" value="Endonuclease/exonuclease/phosphatase"/>
    <property type="match status" value="1"/>
</dbReference>
<dbReference type="NCBIfam" id="TIGR00633">
    <property type="entry name" value="xth"/>
    <property type="match status" value="1"/>
</dbReference>
<dbReference type="PROSITE" id="PS00726">
    <property type="entry name" value="AP_NUCLEASE_F1_1"/>
    <property type="match status" value="1"/>
</dbReference>
<evidence type="ECO:0000256" key="4">
    <source>
        <dbReference type="ARBA" id="ARBA00022842"/>
    </source>
</evidence>
<feature type="site" description="Important for catalytic activity" evidence="7">
    <location>
        <position position="388"/>
    </location>
</feature>
<dbReference type="CDD" id="cd09087">
    <property type="entry name" value="Ape1-like_AP-endo"/>
    <property type="match status" value="1"/>
</dbReference>
<feature type="active site" description="Proton donor/acceptor" evidence="5">
    <location>
        <position position="314"/>
    </location>
</feature>
<keyword evidence="2 6" id="KW-0479">Metal-binding</keyword>
<comment type="caution">
    <text evidence="11">The sequence shown here is derived from an EMBL/GenBank/DDBJ whole genome shotgun (WGS) entry which is preliminary data.</text>
</comment>
<dbReference type="InterPro" id="IPR020847">
    <property type="entry name" value="AP_endonuclease_F1_BS"/>
</dbReference>
<evidence type="ECO:0000256" key="9">
    <source>
        <dbReference type="SAM" id="MobiDB-lite"/>
    </source>
</evidence>
<feature type="region of interest" description="Disordered" evidence="9">
    <location>
        <begin position="1"/>
        <end position="38"/>
    </location>
</feature>
<organism evidence="11 12">
    <name type="scientific">Smittium culicis</name>
    <dbReference type="NCBI Taxonomy" id="133412"/>
    <lineage>
        <taxon>Eukaryota</taxon>
        <taxon>Fungi</taxon>
        <taxon>Fungi incertae sedis</taxon>
        <taxon>Zoopagomycota</taxon>
        <taxon>Kickxellomycotina</taxon>
        <taxon>Harpellomycetes</taxon>
        <taxon>Harpellales</taxon>
        <taxon>Legeriomycetaceae</taxon>
        <taxon>Smittium</taxon>
    </lineage>
</organism>
<dbReference type="GO" id="GO:0008311">
    <property type="term" value="F:double-stranded DNA 3'-5' DNA exonuclease activity"/>
    <property type="evidence" value="ECO:0007669"/>
    <property type="project" value="TreeGrafter"/>
</dbReference>
<evidence type="ECO:0000256" key="1">
    <source>
        <dbReference type="ARBA" id="ARBA00007092"/>
    </source>
</evidence>
<feature type="binding site" evidence="6">
    <location>
        <position position="316"/>
    </location>
    <ligand>
        <name>Mg(2+)</name>
        <dbReference type="ChEBI" id="CHEBI:18420"/>
        <label>1</label>
    </ligand>
</feature>
<dbReference type="GO" id="GO:0016829">
    <property type="term" value="F:lyase activity"/>
    <property type="evidence" value="ECO:0007669"/>
    <property type="project" value="UniProtKB-KW"/>
</dbReference>
<dbReference type="PROSITE" id="PS51435">
    <property type="entry name" value="AP_NUCLEASE_F1_4"/>
    <property type="match status" value="1"/>
</dbReference>
<reference evidence="12" key="1">
    <citation type="submission" date="2017-01" db="EMBL/GenBank/DDBJ databases">
        <authorList>
            <person name="Wang Y."/>
            <person name="White M."/>
            <person name="Kvist S."/>
            <person name="Moncalvo J.-M."/>
        </authorList>
    </citation>
    <scope>NUCLEOTIDE SEQUENCE [LARGE SCALE GENOMIC DNA]</scope>
    <source>
        <strain evidence="12">ID-206-W2</strain>
    </source>
</reference>
<feature type="binding site" evidence="6">
    <location>
        <position position="174"/>
    </location>
    <ligand>
        <name>Mg(2+)</name>
        <dbReference type="ChEBI" id="CHEBI:18420"/>
        <label>1</label>
    </ligand>
</feature>
<dbReference type="SUPFAM" id="SSF56219">
    <property type="entry name" value="DNase I-like"/>
    <property type="match status" value="1"/>
</dbReference>
<evidence type="ECO:0000256" key="8">
    <source>
        <dbReference type="RuleBase" id="RU362131"/>
    </source>
</evidence>
<feature type="compositionally biased region" description="Polar residues" evidence="9">
    <location>
        <begin position="14"/>
        <end position="34"/>
    </location>
</feature>
<comment type="cofactor">
    <cofactor evidence="6 8">
        <name>Mg(2+)</name>
        <dbReference type="ChEBI" id="CHEBI:18420"/>
    </cofactor>
    <cofactor evidence="6 8">
        <name>Mn(2+)</name>
        <dbReference type="ChEBI" id="CHEBI:29035"/>
    </cofactor>
    <text evidence="6 8">Probably binds two magnesium or manganese ions per subunit.</text>
</comment>
<keyword evidence="4 6" id="KW-0460">Magnesium</keyword>
<feature type="domain" description="Endonuclease/exonuclease/phosphatase" evidence="10">
    <location>
        <begin position="171"/>
        <end position="415"/>
    </location>
</feature>
<evidence type="ECO:0000256" key="5">
    <source>
        <dbReference type="PIRSR" id="PIRSR604808-1"/>
    </source>
</evidence>
<feature type="binding site" evidence="6">
    <location>
        <position position="415"/>
    </location>
    <ligand>
        <name>Mg(2+)</name>
        <dbReference type="ChEBI" id="CHEBI:18420"/>
        <label>1</label>
    </ligand>
</feature>
<dbReference type="EC" id="3.1.-.-" evidence="8"/>
<evidence type="ECO:0000256" key="7">
    <source>
        <dbReference type="PIRSR" id="PIRSR604808-3"/>
    </source>
</evidence>
<feature type="active site" evidence="5">
    <location>
        <position position="275"/>
    </location>
</feature>
<keyword evidence="11" id="KW-0456">Lyase</keyword>
<protein>
    <recommendedName>
        <fullName evidence="8">DNA-(apurinic or apyrimidinic site) endonuclease</fullName>
        <ecNumber evidence="8">3.1.-.-</ecNumber>
    </recommendedName>
</protein>
<dbReference type="InterPro" id="IPR004808">
    <property type="entry name" value="AP_endonuc_1"/>
</dbReference>
<dbReference type="GO" id="GO:0003677">
    <property type="term" value="F:DNA binding"/>
    <property type="evidence" value="ECO:0007669"/>
    <property type="project" value="InterPro"/>
</dbReference>
<keyword evidence="6" id="KW-0464">Manganese</keyword>
<dbReference type="GO" id="GO:0006284">
    <property type="term" value="P:base-excision repair"/>
    <property type="evidence" value="ECO:0007669"/>
    <property type="project" value="TreeGrafter"/>
</dbReference>
<keyword evidence="8" id="KW-0234">DNA repair</keyword>
<feature type="binding site" evidence="6">
    <location>
        <position position="414"/>
    </location>
    <ligand>
        <name>Mg(2+)</name>
        <dbReference type="ChEBI" id="CHEBI:18420"/>
        <label>1</label>
    </ligand>
</feature>
<dbReference type="Proteomes" id="UP000187429">
    <property type="component" value="Unassembled WGS sequence"/>
</dbReference>
<dbReference type="GO" id="GO:0008081">
    <property type="term" value="F:phosphoric diester hydrolase activity"/>
    <property type="evidence" value="ECO:0007669"/>
    <property type="project" value="TreeGrafter"/>
</dbReference>
<feature type="binding site" evidence="6">
    <location>
        <position position="202"/>
    </location>
    <ligand>
        <name>Mg(2+)</name>
        <dbReference type="ChEBI" id="CHEBI:18420"/>
        <label>1</label>
    </ligand>
</feature>
<evidence type="ECO:0000259" key="10">
    <source>
        <dbReference type="Pfam" id="PF03372"/>
    </source>
</evidence>
<dbReference type="PANTHER" id="PTHR22748:SF6">
    <property type="entry name" value="DNA-(APURINIC OR APYRIMIDINIC SITE) ENDONUCLEASE"/>
    <property type="match status" value="1"/>
</dbReference>
<sequence>MTAPRSSARLLNKAASNLSETGNSKPASSTILNKNSKETLKIKSNKLDKVSKASKIQDVAIIQTEEVLEDGESLAKTKVTRIKRTRSESKAENTNIENEKDSVSTGKFFEVESKETTKIHVESSKKVKKSEMSQKDVENVSIEKTNYPNNKVMPTDYSFIKEKPEGCLKIVSYNVNSLSAAIKKGFKEYVKAENPDILCLQETKLNTPMAFLFPNNEYPHITWNSSTTKKGYSGTAVFSKIKPLKVTKKLGIPEFDNEGRFISLEFETFYLVAAYVPNSGMKLERLDKRREFDAKMNEYLTSLEKEKPVIYTGDLNVSHNEIDLARPDTNHKTAGFTDSERKSFSQILETNNRIDTFRAFYPNERIGGYSFYGYRFNSREKLTGWRLDYFVVSSSLFCRVKDSFIRSECYGASDHVPIVMYLSNE</sequence>
<feature type="active site" description="Proton acceptor" evidence="5">
    <location>
        <position position="415"/>
    </location>
</feature>
<dbReference type="InterPro" id="IPR005135">
    <property type="entry name" value="Endo/exonuclease/phosphatase"/>
</dbReference>
<evidence type="ECO:0000313" key="11">
    <source>
        <dbReference type="EMBL" id="OMJ21829.1"/>
    </source>
</evidence>
<dbReference type="OrthoDB" id="498125at2759"/>
<dbReference type="InterPro" id="IPR036691">
    <property type="entry name" value="Endo/exonu/phosph_ase_sf"/>
</dbReference>
<comment type="similarity">
    <text evidence="1 8">Belongs to the DNA repair enzymes AP/ExoA family.</text>
</comment>
<dbReference type="AlphaFoldDB" id="A0A1R1Y4Q1"/>
<evidence type="ECO:0000256" key="6">
    <source>
        <dbReference type="PIRSR" id="PIRSR604808-2"/>
    </source>
</evidence>
<evidence type="ECO:0000256" key="3">
    <source>
        <dbReference type="ARBA" id="ARBA00022801"/>
    </source>
</evidence>
<evidence type="ECO:0000313" key="12">
    <source>
        <dbReference type="Proteomes" id="UP000187429"/>
    </source>
</evidence>
<dbReference type="NCBIfam" id="TIGR00195">
    <property type="entry name" value="exoDNase_III"/>
    <property type="match status" value="1"/>
</dbReference>
<dbReference type="PANTHER" id="PTHR22748">
    <property type="entry name" value="AP ENDONUCLEASE"/>
    <property type="match status" value="1"/>
</dbReference>
<gene>
    <name evidence="11" type="ORF">AYI69_g5653</name>
</gene>
<keyword evidence="3" id="KW-0378">Hydrolase</keyword>
<feature type="binding site" evidence="6">
    <location>
        <position position="314"/>
    </location>
    <ligand>
        <name>Mg(2+)</name>
        <dbReference type="ChEBI" id="CHEBI:18420"/>
        <label>1</label>
    </ligand>
</feature>
<dbReference type="GO" id="GO:0005634">
    <property type="term" value="C:nucleus"/>
    <property type="evidence" value="ECO:0007669"/>
    <property type="project" value="TreeGrafter"/>
</dbReference>
<dbReference type="GO" id="GO:0003906">
    <property type="term" value="F:DNA-(apurinic or apyrimidinic site) endonuclease activity"/>
    <property type="evidence" value="ECO:0007669"/>
    <property type="project" value="TreeGrafter"/>
</dbReference>
<accession>A0A1R1Y4Q1</accession>
<feature type="site" description="Transition state stabilizer" evidence="7">
    <location>
        <position position="316"/>
    </location>
</feature>
<dbReference type="Pfam" id="PF03372">
    <property type="entry name" value="Exo_endo_phos"/>
    <property type="match status" value="1"/>
</dbReference>
<dbReference type="EMBL" id="LSSM01002406">
    <property type="protein sequence ID" value="OMJ21829.1"/>
    <property type="molecule type" value="Genomic_DNA"/>
</dbReference>
<proteinExistence type="inferred from homology"/>
<keyword evidence="8" id="KW-0227">DNA damage</keyword>
<feature type="site" description="Interaction with DNA substrate" evidence="7">
    <location>
        <position position="415"/>
    </location>
</feature>
<dbReference type="GO" id="GO:0046872">
    <property type="term" value="F:metal ion binding"/>
    <property type="evidence" value="ECO:0007669"/>
    <property type="project" value="UniProtKB-KW"/>
</dbReference>
<evidence type="ECO:0000256" key="2">
    <source>
        <dbReference type="ARBA" id="ARBA00022723"/>
    </source>
</evidence>
<name>A0A1R1Y4Q1_9FUNG</name>